<evidence type="ECO:0000313" key="3">
    <source>
        <dbReference type="EnsemblMetazoa" id="MDOA016455-PA"/>
    </source>
</evidence>
<gene>
    <name evidence="3" type="primary">105262560</name>
</gene>
<organism evidence="3">
    <name type="scientific">Musca domestica</name>
    <name type="common">House fly</name>
    <dbReference type="NCBI Taxonomy" id="7370"/>
    <lineage>
        <taxon>Eukaryota</taxon>
        <taxon>Metazoa</taxon>
        <taxon>Ecdysozoa</taxon>
        <taxon>Arthropoda</taxon>
        <taxon>Hexapoda</taxon>
        <taxon>Insecta</taxon>
        <taxon>Pterygota</taxon>
        <taxon>Neoptera</taxon>
        <taxon>Endopterygota</taxon>
        <taxon>Diptera</taxon>
        <taxon>Brachycera</taxon>
        <taxon>Muscomorpha</taxon>
        <taxon>Muscoidea</taxon>
        <taxon>Muscidae</taxon>
        <taxon>Musca</taxon>
    </lineage>
</organism>
<sequence length="98" mass="11084">MFKLVVLISLLMALFSSPSHGYTVFSDEDTVDTVTETMPLCKERPCSRIYRPMCISVDGKPKTLPSRCHFNNLRCSAMKRTRNSNDVPVFRVMHAGPC</sequence>
<name>A0A1I8NK42_MUSDO</name>
<accession>A0A1I8NK42</accession>
<evidence type="ECO:0000259" key="2">
    <source>
        <dbReference type="PROSITE" id="PS51465"/>
    </source>
</evidence>
<dbReference type="OrthoDB" id="8053699at2759"/>
<dbReference type="InterPro" id="IPR002350">
    <property type="entry name" value="Kazal_dom"/>
</dbReference>
<protein>
    <recommendedName>
        <fullName evidence="2">Kazal-like domain-containing protein</fullName>
    </recommendedName>
</protein>
<proteinExistence type="predicted"/>
<dbReference type="CDD" id="cd00104">
    <property type="entry name" value="KAZAL_FS"/>
    <property type="match status" value="1"/>
</dbReference>
<dbReference type="VEuPathDB" id="VectorBase:MDOMA2_003141"/>
<dbReference type="Gene3D" id="3.30.60.30">
    <property type="match status" value="1"/>
</dbReference>
<dbReference type="VEuPathDB" id="VectorBase:MDOA016455"/>
<dbReference type="PROSITE" id="PS51465">
    <property type="entry name" value="KAZAL_2"/>
    <property type="match status" value="1"/>
</dbReference>
<feature type="domain" description="Kazal-like" evidence="2">
    <location>
        <begin position="35"/>
        <end position="98"/>
    </location>
</feature>
<dbReference type="KEGG" id="mde:105262560"/>
<feature type="signal peptide" evidence="1">
    <location>
        <begin position="1"/>
        <end position="21"/>
    </location>
</feature>
<reference evidence="3" key="1">
    <citation type="submission" date="2020-05" db="UniProtKB">
        <authorList>
            <consortium name="EnsemblMetazoa"/>
        </authorList>
    </citation>
    <scope>IDENTIFICATION</scope>
    <source>
        <strain evidence="3">Aabys</strain>
    </source>
</reference>
<dbReference type="AlphaFoldDB" id="A0A1I8NK42"/>
<dbReference type="EnsemblMetazoa" id="MDOA016455-RA">
    <property type="protein sequence ID" value="MDOA016455-PA"/>
    <property type="gene ID" value="MDOA016455"/>
</dbReference>
<feature type="chain" id="PRO_5044561795" description="Kazal-like domain-containing protein" evidence="1">
    <location>
        <begin position="22"/>
        <end position="98"/>
    </location>
</feature>
<keyword evidence="1" id="KW-0732">Signal</keyword>
<evidence type="ECO:0000256" key="1">
    <source>
        <dbReference type="SAM" id="SignalP"/>
    </source>
</evidence>
<dbReference type="RefSeq" id="XP_011296278.2">
    <property type="nucleotide sequence ID" value="XM_011297976.3"/>
</dbReference>